<evidence type="ECO:0000256" key="1">
    <source>
        <dbReference type="ARBA" id="ARBA00004651"/>
    </source>
</evidence>
<dbReference type="InterPro" id="IPR024923">
    <property type="entry name" value="PG_synth_SpoVB"/>
</dbReference>
<evidence type="ECO:0000256" key="3">
    <source>
        <dbReference type="ARBA" id="ARBA00022692"/>
    </source>
</evidence>
<keyword evidence="2" id="KW-1003">Cell membrane</keyword>
<organism evidence="7 8">
    <name type="scientific">Streptococcus ferus</name>
    <dbReference type="NCBI Taxonomy" id="1345"/>
    <lineage>
        <taxon>Bacteria</taxon>
        <taxon>Bacillati</taxon>
        <taxon>Bacillota</taxon>
        <taxon>Bacilli</taxon>
        <taxon>Lactobacillales</taxon>
        <taxon>Streptococcaceae</taxon>
        <taxon>Streptococcus</taxon>
    </lineage>
</organism>
<evidence type="ECO:0000313" key="8">
    <source>
        <dbReference type="Proteomes" id="UP000249495"/>
    </source>
</evidence>
<keyword evidence="8" id="KW-1185">Reference proteome</keyword>
<feature type="transmembrane region" description="Helical" evidence="6">
    <location>
        <begin position="20"/>
        <end position="42"/>
    </location>
</feature>
<keyword evidence="7" id="KW-0132">Cell division</keyword>
<proteinExistence type="predicted"/>
<keyword evidence="4 6" id="KW-1133">Transmembrane helix</keyword>
<dbReference type="PANTHER" id="PTHR30250">
    <property type="entry name" value="PST FAMILY PREDICTED COLANIC ACID TRANSPORTER"/>
    <property type="match status" value="1"/>
</dbReference>
<feature type="transmembrane region" description="Helical" evidence="6">
    <location>
        <begin position="345"/>
        <end position="369"/>
    </location>
</feature>
<dbReference type="Proteomes" id="UP000249495">
    <property type="component" value="Chromosome 1"/>
</dbReference>
<keyword evidence="5 6" id="KW-0472">Membrane</keyword>
<dbReference type="EMBL" id="LS483343">
    <property type="protein sequence ID" value="SQF40901.1"/>
    <property type="molecule type" value="Genomic_DNA"/>
</dbReference>
<reference evidence="7 8" key="1">
    <citation type="submission" date="2018-06" db="EMBL/GenBank/DDBJ databases">
        <authorList>
            <consortium name="Pathogen Informatics"/>
            <person name="Doyle S."/>
        </authorList>
    </citation>
    <scope>NUCLEOTIDE SEQUENCE [LARGE SCALE GENOMIC DNA]</scope>
    <source>
        <strain evidence="7 8">NCTC12278</strain>
    </source>
</reference>
<evidence type="ECO:0000256" key="5">
    <source>
        <dbReference type="ARBA" id="ARBA00023136"/>
    </source>
</evidence>
<evidence type="ECO:0000313" key="7">
    <source>
        <dbReference type="EMBL" id="SQF40901.1"/>
    </source>
</evidence>
<evidence type="ECO:0000256" key="4">
    <source>
        <dbReference type="ARBA" id="ARBA00022989"/>
    </source>
</evidence>
<feature type="transmembrane region" description="Helical" evidence="6">
    <location>
        <begin position="104"/>
        <end position="124"/>
    </location>
</feature>
<gene>
    <name evidence="7" type="primary">ytgP</name>
    <name evidence="7" type="ORF">NCTC12278_01480</name>
</gene>
<keyword evidence="3 6" id="KW-0812">Transmembrane</keyword>
<feature type="transmembrane region" description="Helical" evidence="6">
    <location>
        <begin position="501"/>
        <end position="521"/>
    </location>
</feature>
<feature type="transmembrane region" description="Helical" evidence="6">
    <location>
        <begin position="305"/>
        <end position="324"/>
    </location>
</feature>
<dbReference type="InterPro" id="IPR002797">
    <property type="entry name" value="Polysacc_synth"/>
</dbReference>
<dbReference type="AlphaFoldDB" id="A0A2X3Y0R7"/>
<dbReference type="GO" id="GO:0005886">
    <property type="term" value="C:plasma membrane"/>
    <property type="evidence" value="ECO:0007669"/>
    <property type="project" value="UniProtKB-SubCell"/>
</dbReference>
<dbReference type="KEGG" id="sfer:NCTC12278_01480"/>
<feature type="transmembrane region" description="Helical" evidence="6">
    <location>
        <begin position="471"/>
        <end position="495"/>
    </location>
</feature>
<evidence type="ECO:0000256" key="6">
    <source>
        <dbReference type="SAM" id="Phobius"/>
    </source>
</evidence>
<dbReference type="PANTHER" id="PTHR30250:SF21">
    <property type="entry name" value="LIPID II FLIPPASE MURJ"/>
    <property type="match status" value="1"/>
</dbReference>
<comment type="subcellular location">
    <subcellularLocation>
        <location evidence="1">Cell membrane</location>
        <topology evidence="1">Multi-pass membrane protein</topology>
    </subcellularLocation>
</comment>
<dbReference type="InterPro" id="IPR050833">
    <property type="entry name" value="Poly_Biosynth_Transport"/>
</dbReference>
<feature type="transmembrane region" description="Helical" evidence="6">
    <location>
        <begin position="136"/>
        <end position="157"/>
    </location>
</feature>
<keyword evidence="7" id="KW-0131">Cell cycle</keyword>
<dbReference type="PIRSF" id="PIRSF038958">
    <property type="entry name" value="PG_synth_SpoVB"/>
    <property type="match status" value="1"/>
</dbReference>
<name>A0A2X3Y0R7_9STRE</name>
<evidence type="ECO:0000256" key="2">
    <source>
        <dbReference type="ARBA" id="ARBA00022475"/>
    </source>
</evidence>
<dbReference type="CDD" id="cd13124">
    <property type="entry name" value="MATE_SpoVB_like"/>
    <property type="match status" value="1"/>
</dbReference>
<sequence length="546" mass="60572">MVMTEKQNQLSQQEQMVRGAAWLTIGNFLSRLLGAIYIIPWYAWMGRFGAQANALFGMGYNIYALFLLVSTVGIPVAVAKQVAKYNTKNQKDTSFYLIREFLKLMLLLGAIFALAMYVFSPLMAAWSGGGEDLVRVMRSLTLAVLVFPAMSVLRGFFQGFNNLKPYAVSQIAEQLIRVIWMLLTAFYIMKLGSGNYVEAVTQSTFAAFIGMLASIAVLIYFLWKEKMLSRVFSKKPDHVTVDTKSLVIETTKEAIPFVVTGSAVQIFQIIDQWTFSNTMSLFTNYSKASLDIMFAYFAANPNKLTMILIAVATAVSGTGIPLLTENFVKKDKKAAAHLVINNIQMLTMFLLPAILGSVILAKPLYTIFYGQSDQLALNLFIAALIQTLFLAFYTLFSPMLQALFENRKALIYFAYGLIVKLVLQIPCIYLLQAYGPLLATAVGLLVPIVLSYKQIHKVTSFSQTIVFRSNLLIAILTLLMGLVVALVTLGLGLVLSPDGRINSMIYILLVGTVGVAFYGYLTLKTRLLDKMLGSRAAALRKTFRIS</sequence>
<dbReference type="Pfam" id="PF01943">
    <property type="entry name" value="Polysacc_synt"/>
    <property type="match status" value="1"/>
</dbReference>
<dbReference type="GO" id="GO:0051301">
    <property type="term" value="P:cell division"/>
    <property type="evidence" value="ECO:0007669"/>
    <property type="project" value="UniProtKB-KW"/>
</dbReference>
<protein>
    <submittedName>
        <fullName evidence="7">Probable cell division protein ytgP</fullName>
    </submittedName>
</protein>
<feature type="transmembrane region" description="Helical" evidence="6">
    <location>
        <begin position="62"/>
        <end position="83"/>
    </location>
</feature>
<feature type="transmembrane region" description="Helical" evidence="6">
    <location>
        <begin position="178"/>
        <end position="197"/>
    </location>
</feature>
<feature type="transmembrane region" description="Helical" evidence="6">
    <location>
        <begin position="431"/>
        <end position="450"/>
    </location>
</feature>
<feature type="transmembrane region" description="Helical" evidence="6">
    <location>
        <begin position="409"/>
        <end position="425"/>
    </location>
</feature>
<feature type="transmembrane region" description="Helical" evidence="6">
    <location>
        <begin position="375"/>
        <end position="397"/>
    </location>
</feature>
<accession>A0A2X3Y0R7</accession>
<feature type="transmembrane region" description="Helical" evidence="6">
    <location>
        <begin position="203"/>
        <end position="223"/>
    </location>
</feature>
<dbReference type="STRING" id="1123303.GCA_000372425_00997"/>